<dbReference type="Proteomes" id="UP000216725">
    <property type="component" value="Unassembled WGS sequence"/>
</dbReference>
<dbReference type="EMBL" id="MWWR01000019">
    <property type="protein sequence ID" value="OZG49413.1"/>
    <property type="molecule type" value="Genomic_DNA"/>
</dbReference>
<accession>A0A261ERC9</accession>
<dbReference type="InterPro" id="IPR025326">
    <property type="entry name" value="DUF4232"/>
</dbReference>
<dbReference type="Pfam" id="PF14016">
    <property type="entry name" value="DUF4232"/>
    <property type="match status" value="1"/>
</dbReference>
<evidence type="ECO:0000256" key="1">
    <source>
        <dbReference type="SAM" id="MobiDB-lite"/>
    </source>
</evidence>
<comment type="caution">
    <text evidence="3">The sequence shown here is derived from an EMBL/GenBank/DDBJ whole genome shotgun (WGS) entry which is preliminary data.</text>
</comment>
<gene>
    <name evidence="3" type="ORF">PSRA_1662</name>
</gene>
<evidence type="ECO:0000313" key="4">
    <source>
        <dbReference type="Proteomes" id="UP000216725"/>
    </source>
</evidence>
<name>A0A261ERC9_9BIFI</name>
<protein>
    <recommendedName>
        <fullName evidence="2">DUF4232 domain-containing protein</fullName>
    </recommendedName>
</protein>
<feature type="region of interest" description="Disordered" evidence="1">
    <location>
        <begin position="48"/>
        <end position="79"/>
    </location>
</feature>
<dbReference type="AlphaFoldDB" id="A0A261ERC9"/>
<feature type="domain" description="DUF4232" evidence="2">
    <location>
        <begin position="97"/>
        <end position="229"/>
    </location>
</feature>
<keyword evidence="4" id="KW-1185">Reference proteome</keyword>
<dbReference type="OrthoDB" id="3268346at2"/>
<reference evidence="3 4" key="1">
    <citation type="journal article" date="2017" name="BMC Genomics">
        <title>Comparative genomic and phylogenomic analyses of the Bifidobacteriaceae family.</title>
        <authorList>
            <person name="Lugli G.A."/>
            <person name="Milani C."/>
            <person name="Turroni F."/>
            <person name="Duranti S."/>
            <person name="Mancabelli L."/>
            <person name="Mangifesta M."/>
            <person name="Ferrario C."/>
            <person name="Modesto M."/>
            <person name="Mattarelli P."/>
            <person name="Jiri K."/>
            <person name="van Sinderen D."/>
            <person name="Ventura M."/>
        </authorList>
    </citation>
    <scope>NUCLEOTIDE SEQUENCE [LARGE SCALE GENOMIC DNA]</scope>
    <source>
        <strain evidence="3 4">DSM 24742</strain>
    </source>
</reference>
<sequence>MSHRSSISAQPAGTRSAAAVRPILARACAVIAACAMLAGTAACGGTSGASPSNTASTTESSSASPSASESSASSSSDETASASQSASASAAAASSTCAASSLSATLTQGDGGGAGSSYPYLVLTNTGSADCTVYGYPGVSLRAGGQQIGAAAERDDSVTPTTITLKPGDSAHSQLRITNAGAFDESACGPTQADEILVYPPDQTDSLPITTSDYTGCSVADTPIMTVRALEPGDGAQ</sequence>
<proteinExistence type="predicted"/>
<evidence type="ECO:0000259" key="2">
    <source>
        <dbReference type="Pfam" id="PF14016"/>
    </source>
</evidence>
<dbReference type="RefSeq" id="WP_094661453.1">
    <property type="nucleotide sequence ID" value="NZ_MWWR01000019.1"/>
</dbReference>
<organism evidence="3 4">
    <name type="scientific">Pseudoscardovia radai</name>
    <dbReference type="NCBI Taxonomy" id="987066"/>
    <lineage>
        <taxon>Bacteria</taxon>
        <taxon>Bacillati</taxon>
        <taxon>Actinomycetota</taxon>
        <taxon>Actinomycetes</taxon>
        <taxon>Bifidobacteriales</taxon>
        <taxon>Bifidobacteriaceae</taxon>
        <taxon>Pseudoscardovia</taxon>
    </lineage>
</organism>
<evidence type="ECO:0000313" key="3">
    <source>
        <dbReference type="EMBL" id="OZG49413.1"/>
    </source>
</evidence>